<dbReference type="Gene3D" id="3.30.420.10">
    <property type="entry name" value="Ribonuclease H-like superfamily/Ribonuclease H"/>
    <property type="match status" value="1"/>
</dbReference>
<dbReference type="EMBL" id="JAINUF010000010">
    <property type="protein sequence ID" value="KAJ8348961.1"/>
    <property type="molecule type" value="Genomic_DNA"/>
</dbReference>
<evidence type="ECO:0000313" key="4">
    <source>
        <dbReference type="Proteomes" id="UP001152622"/>
    </source>
</evidence>
<dbReference type="PANTHER" id="PTHR37984">
    <property type="entry name" value="PROTEIN CBG26694"/>
    <property type="match status" value="1"/>
</dbReference>
<accession>A0A9Q1IR11</accession>
<dbReference type="GO" id="GO:0003676">
    <property type="term" value="F:nucleic acid binding"/>
    <property type="evidence" value="ECO:0007669"/>
    <property type="project" value="InterPro"/>
</dbReference>
<dbReference type="SUPFAM" id="SSF53098">
    <property type="entry name" value="Ribonuclease H-like"/>
    <property type="match status" value="1"/>
</dbReference>
<dbReference type="InterPro" id="IPR050951">
    <property type="entry name" value="Retrovirus_Pol_polyprotein"/>
</dbReference>
<keyword evidence="4" id="KW-1185">Reference proteome</keyword>
<dbReference type="Proteomes" id="UP001152622">
    <property type="component" value="Chromosome 10"/>
</dbReference>
<organism evidence="3 4">
    <name type="scientific">Synaphobranchus kaupii</name>
    <name type="common">Kaup's arrowtooth eel</name>
    <dbReference type="NCBI Taxonomy" id="118154"/>
    <lineage>
        <taxon>Eukaryota</taxon>
        <taxon>Metazoa</taxon>
        <taxon>Chordata</taxon>
        <taxon>Craniata</taxon>
        <taxon>Vertebrata</taxon>
        <taxon>Euteleostomi</taxon>
        <taxon>Actinopterygii</taxon>
        <taxon>Neopterygii</taxon>
        <taxon>Teleostei</taxon>
        <taxon>Anguilliformes</taxon>
        <taxon>Synaphobranchidae</taxon>
        <taxon>Synaphobranchus</taxon>
    </lineage>
</organism>
<proteinExistence type="predicted"/>
<name>A0A9Q1IR11_SYNKA</name>
<evidence type="ECO:0000313" key="3">
    <source>
        <dbReference type="EMBL" id="KAJ8348961.1"/>
    </source>
</evidence>
<dbReference type="GO" id="GO:0015074">
    <property type="term" value="P:DNA integration"/>
    <property type="evidence" value="ECO:0007669"/>
    <property type="project" value="InterPro"/>
</dbReference>
<comment type="caution">
    <text evidence="3">The sequence shown here is derived from an EMBL/GenBank/DDBJ whole genome shotgun (WGS) entry which is preliminary data.</text>
</comment>
<dbReference type="InterPro" id="IPR001584">
    <property type="entry name" value="Integrase_cat-core"/>
</dbReference>
<dbReference type="InterPro" id="IPR012337">
    <property type="entry name" value="RNaseH-like_sf"/>
</dbReference>
<dbReference type="InterPro" id="IPR036397">
    <property type="entry name" value="RNaseH_sf"/>
</dbReference>
<evidence type="ECO:0000256" key="1">
    <source>
        <dbReference type="SAM" id="MobiDB-lite"/>
    </source>
</evidence>
<feature type="domain" description="Integrase catalytic" evidence="2">
    <location>
        <begin position="1"/>
        <end position="128"/>
    </location>
</feature>
<reference evidence="3" key="1">
    <citation type="journal article" date="2023" name="Science">
        <title>Genome structures resolve the early diversification of teleost fishes.</title>
        <authorList>
            <person name="Parey E."/>
            <person name="Louis A."/>
            <person name="Montfort J."/>
            <person name="Bouchez O."/>
            <person name="Roques C."/>
            <person name="Iampietro C."/>
            <person name="Lluch J."/>
            <person name="Castinel A."/>
            <person name="Donnadieu C."/>
            <person name="Desvignes T."/>
            <person name="Floi Bucao C."/>
            <person name="Jouanno E."/>
            <person name="Wen M."/>
            <person name="Mejri S."/>
            <person name="Dirks R."/>
            <person name="Jansen H."/>
            <person name="Henkel C."/>
            <person name="Chen W.J."/>
            <person name="Zahm M."/>
            <person name="Cabau C."/>
            <person name="Klopp C."/>
            <person name="Thompson A.W."/>
            <person name="Robinson-Rechavi M."/>
            <person name="Braasch I."/>
            <person name="Lecointre G."/>
            <person name="Bobe J."/>
            <person name="Postlethwait J.H."/>
            <person name="Berthelot C."/>
            <person name="Roest Crollius H."/>
            <person name="Guiguen Y."/>
        </authorList>
    </citation>
    <scope>NUCLEOTIDE SEQUENCE</scope>
    <source>
        <strain evidence="3">WJC10195</strain>
    </source>
</reference>
<dbReference type="AlphaFoldDB" id="A0A9Q1IR11"/>
<sequence>MSSSAVSSALRLLFATHGLPDVIVSDNGAAFTSAEFKEFAKRNGIRHVTTAPYHPSSNGQAERMVQTTKEALSKITGKDIGWSSASPHLDQLRGRVAPYACFASREPFDPADLSLEGSPPESAVPTSPRSPALEVAVPRGPDENPSGAVVAPEPTTPLQRPTREHHRPRRFEDFVNWGKGV</sequence>
<feature type="region of interest" description="Disordered" evidence="1">
    <location>
        <begin position="111"/>
        <end position="181"/>
    </location>
</feature>
<evidence type="ECO:0000259" key="2">
    <source>
        <dbReference type="PROSITE" id="PS50994"/>
    </source>
</evidence>
<gene>
    <name evidence="3" type="ORF">SKAU_G00275500</name>
</gene>
<protein>
    <recommendedName>
        <fullName evidence="2">Integrase catalytic domain-containing protein</fullName>
    </recommendedName>
</protein>
<dbReference type="Pfam" id="PF00665">
    <property type="entry name" value="rve"/>
    <property type="match status" value="1"/>
</dbReference>
<dbReference type="OrthoDB" id="775972at2759"/>
<dbReference type="PROSITE" id="PS50994">
    <property type="entry name" value="INTEGRASE"/>
    <property type="match status" value="1"/>
</dbReference>
<dbReference type="PANTHER" id="PTHR37984:SF12">
    <property type="entry name" value="RIBONUCLEASE H"/>
    <property type="match status" value="1"/>
</dbReference>